<reference evidence="1 2" key="1">
    <citation type="submission" date="2013-12" db="EMBL/GenBank/DDBJ databases">
        <title>A Varibaculum cambriense genome reconstructed from a premature infant gut community with otherwise low bacterial novelty that shifts toward anaerobic metabolism during the third week of life.</title>
        <authorList>
            <person name="Brown C.T."/>
            <person name="Sharon I."/>
            <person name="Thomas B.C."/>
            <person name="Castelle C.J."/>
            <person name="Morowitz M.J."/>
            <person name="Banfield J.F."/>
        </authorList>
    </citation>
    <scope>NUCLEOTIDE SEQUENCE [LARGE SCALE GENOMIC DNA]</scope>
    <source>
        <strain evidence="2">DORA_12</strain>
    </source>
</reference>
<dbReference type="PATRIC" id="fig|1403939.3.peg.1210"/>
<dbReference type="Gene3D" id="1.10.1780.10">
    <property type="entry name" value="Clp, N-terminal domain"/>
    <property type="match status" value="1"/>
</dbReference>
<dbReference type="AlphaFoldDB" id="W1VHE5"/>
<evidence type="ECO:0000313" key="2">
    <source>
        <dbReference type="Proteomes" id="UP000018852"/>
    </source>
</evidence>
<dbReference type="EMBL" id="AZLV01000838">
    <property type="protein sequence ID" value="ETJ03459.1"/>
    <property type="molecule type" value="Genomic_DNA"/>
</dbReference>
<name>W1VHE5_9ACTO</name>
<proteinExistence type="predicted"/>
<comment type="caution">
    <text evidence="1">The sequence shown here is derived from an EMBL/GenBank/DDBJ whole genome shotgun (WGS) entry which is preliminary data.</text>
</comment>
<accession>W1VHE5</accession>
<sequence length="321" mass="35161">MSTFSFVISWLSASRIEALLARHRQVEETDLLLGLLAQGGAVAQLLGRQGVSLEAARRSAQEVEDADLRQIGITLVEGVRPRRLEADGETFYHGAELELSPAARQVCTERLGRVRSSAQALTVLLRNDDAPSARLLRGHAADLAVLRAELESLGEKEQSALLRVQVPHCYAEEGLERAWQVTRYLSASMSQVRHELVSTTGLHRELIQDMEVLDTSPTRLVAEARGRRGRPVRFAHEVSMGQEGAIVWRSRVLSGRWAGTTHMVRDYGLEEADGGVVVRYTCLTRSFGFLGRAVAPLSALLTGTGMSHPLIVLAARLADQA</sequence>
<protein>
    <submittedName>
        <fullName evidence="1">Uncharacterized protein</fullName>
    </submittedName>
</protein>
<dbReference type="InterPro" id="IPR036628">
    <property type="entry name" value="Clp_N_dom_sf"/>
</dbReference>
<gene>
    <name evidence="1" type="ORF">Q605_AUC00838G0004</name>
</gene>
<dbReference type="Proteomes" id="UP000018852">
    <property type="component" value="Unassembled WGS sequence"/>
</dbReference>
<evidence type="ECO:0000313" key="1">
    <source>
        <dbReference type="EMBL" id="ETJ03459.1"/>
    </source>
</evidence>
<organism evidence="1 2">
    <name type="scientific">Actinomyces urogenitalis DORA_12</name>
    <dbReference type="NCBI Taxonomy" id="1403939"/>
    <lineage>
        <taxon>Bacteria</taxon>
        <taxon>Bacillati</taxon>
        <taxon>Actinomycetota</taxon>
        <taxon>Actinomycetes</taxon>
        <taxon>Actinomycetales</taxon>
        <taxon>Actinomycetaceae</taxon>
        <taxon>Actinomyces</taxon>
    </lineage>
</organism>